<dbReference type="SUPFAM" id="SSF53474">
    <property type="entry name" value="alpha/beta-Hydrolases"/>
    <property type="match status" value="1"/>
</dbReference>
<dbReference type="Proteomes" id="UP000318297">
    <property type="component" value="Unassembled WGS sequence"/>
</dbReference>
<dbReference type="Pfam" id="PF00756">
    <property type="entry name" value="Esterase"/>
    <property type="match status" value="1"/>
</dbReference>
<proteinExistence type="predicted"/>
<dbReference type="AlphaFoldDB" id="A0A561DVE1"/>
<sequence>MAWLLAVAAFAGVVLVWPRLAARNVWAVVGRAGMQALATVLAIVAVAATLNQQNGWYAGWGDLGHDMFGGNASKGVEQTNGANPADVLSTHSPGADQTAVQFAATRALTQQQLRLKANPGAAGQYVDVRVPRSDGRGGAVMIWLPQSYTDASQANRTYPVIEVFHGIPGGPRDWRHPIDIGRIVSRLAARREINPPIIVAPNYTPDGDDTECVNAPGSTMGTWLTQTVPDWVISHFRVQSSRNSWATMGLSAGGWCSAVTAMTTPQRYSAAIILGGYFSPLFGTGNPFGKAGIPAEYNLLQRERTDPPRIAAWVQIAGKDVLSGKVSKQFAENARAPMSVTSMTWPDMGHRMDVWIAAMPYALQWLGASFPAFSPSAAGGTGAPRTGLRHTTGQSPNPHPGPITATERRLRAAKPVVGTD</sequence>
<dbReference type="PANTHER" id="PTHR48098:SF1">
    <property type="entry name" value="DIACYLGLYCEROL ACYLTRANSFERASE_MYCOLYLTRANSFERASE AG85A"/>
    <property type="match status" value="1"/>
</dbReference>
<dbReference type="RefSeq" id="WP_145230802.1">
    <property type="nucleotide sequence ID" value="NZ_VIVQ01000006.1"/>
</dbReference>
<dbReference type="EMBL" id="VIVQ01000006">
    <property type="protein sequence ID" value="TWE07322.1"/>
    <property type="molecule type" value="Genomic_DNA"/>
</dbReference>
<reference evidence="2 3" key="1">
    <citation type="submission" date="2019-06" db="EMBL/GenBank/DDBJ databases">
        <title>Sequencing the genomes of 1000 actinobacteria strains.</title>
        <authorList>
            <person name="Klenk H.-P."/>
        </authorList>
    </citation>
    <scope>NUCLEOTIDE SEQUENCE [LARGE SCALE GENOMIC DNA]</scope>
    <source>
        <strain evidence="2 3">DSM 19560</strain>
    </source>
</reference>
<dbReference type="OrthoDB" id="3723842at2"/>
<gene>
    <name evidence="2" type="ORF">BKA23_3504</name>
</gene>
<feature type="region of interest" description="Disordered" evidence="1">
    <location>
        <begin position="376"/>
        <end position="420"/>
    </location>
</feature>
<organism evidence="2 3">
    <name type="scientific">Rudaeicoccus suwonensis</name>
    <dbReference type="NCBI Taxonomy" id="657409"/>
    <lineage>
        <taxon>Bacteria</taxon>
        <taxon>Bacillati</taxon>
        <taxon>Actinomycetota</taxon>
        <taxon>Actinomycetes</taxon>
        <taxon>Micrococcales</taxon>
        <taxon>Dermacoccaceae</taxon>
        <taxon>Rudaeicoccus</taxon>
    </lineage>
</organism>
<accession>A0A561DVE1</accession>
<dbReference type="Gene3D" id="3.40.50.1820">
    <property type="entry name" value="alpha/beta hydrolase"/>
    <property type="match status" value="1"/>
</dbReference>
<keyword evidence="3" id="KW-1185">Reference proteome</keyword>
<dbReference type="PANTHER" id="PTHR48098">
    <property type="entry name" value="ENTEROCHELIN ESTERASE-RELATED"/>
    <property type="match status" value="1"/>
</dbReference>
<evidence type="ECO:0000313" key="2">
    <source>
        <dbReference type="EMBL" id="TWE07322.1"/>
    </source>
</evidence>
<evidence type="ECO:0000313" key="3">
    <source>
        <dbReference type="Proteomes" id="UP000318297"/>
    </source>
</evidence>
<dbReference type="InterPro" id="IPR000801">
    <property type="entry name" value="Esterase-like"/>
</dbReference>
<dbReference type="GO" id="GO:0016747">
    <property type="term" value="F:acyltransferase activity, transferring groups other than amino-acyl groups"/>
    <property type="evidence" value="ECO:0007669"/>
    <property type="project" value="TreeGrafter"/>
</dbReference>
<comment type="caution">
    <text evidence="2">The sequence shown here is derived from an EMBL/GenBank/DDBJ whole genome shotgun (WGS) entry which is preliminary data.</text>
</comment>
<name>A0A561DVE1_9MICO</name>
<dbReference type="InterPro" id="IPR050583">
    <property type="entry name" value="Mycobacterial_A85_antigen"/>
</dbReference>
<protein>
    <submittedName>
        <fullName evidence="2">Enterochelin esterase-like enzyme</fullName>
    </submittedName>
</protein>
<evidence type="ECO:0000256" key="1">
    <source>
        <dbReference type="SAM" id="MobiDB-lite"/>
    </source>
</evidence>
<dbReference type="InterPro" id="IPR029058">
    <property type="entry name" value="AB_hydrolase_fold"/>
</dbReference>